<comment type="subcellular location">
    <subcellularLocation>
        <location evidence="2 12">Cell inner membrane</location>
        <topology evidence="2 12">Single-pass membrane protein</topology>
    </subcellularLocation>
</comment>
<keyword evidence="9 12" id="KW-0201">Cytochrome c-type biogenesis</keyword>
<comment type="caution">
    <text evidence="13">The sequence shown here is derived from an EMBL/GenBank/DDBJ whole genome shotgun (WGS) entry which is preliminary data.</text>
</comment>
<name>A0ABN7QK83_9BURK</name>
<keyword evidence="5 12" id="KW-0813">Transport</keyword>
<evidence type="ECO:0000313" key="14">
    <source>
        <dbReference type="Proteomes" id="UP000789752"/>
    </source>
</evidence>
<proteinExistence type="inferred from homology"/>
<comment type="function">
    <text evidence="1 12">Required for the export of heme to the periplasm for the biogenesis of c-type cytochromes.</text>
</comment>
<keyword evidence="14" id="KW-1185">Reference proteome</keyword>
<evidence type="ECO:0000256" key="8">
    <source>
        <dbReference type="ARBA" id="ARBA00022692"/>
    </source>
</evidence>
<sequence length="66" mass="7162">MNGSAGLAHAPFIWAAFGVAFVLLAFEVALVWLASRRVAREPGRPRVQEPASLRLVSRSTLADRDS</sequence>
<evidence type="ECO:0000256" key="1">
    <source>
        <dbReference type="ARBA" id="ARBA00002442"/>
    </source>
</evidence>
<keyword evidence="11 12" id="KW-0472">Membrane</keyword>
<evidence type="ECO:0000256" key="5">
    <source>
        <dbReference type="ARBA" id="ARBA00022448"/>
    </source>
</evidence>
<evidence type="ECO:0000256" key="11">
    <source>
        <dbReference type="ARBA" id="ARBA00023136"/>
    </source>
</evidence>
<evidence type="ECO:0000256" key="4">
    <source>
        <dbReference type="ARBA" id="ARBA00016461"/>
    </source>
</evidence>
<keyword evidence="6 12" id="KW-1003">Cell membrane</keyword>
<evidence type="ECO:0000256" key="10">
    <source>
        <dbReference type="ARBA" id="ARBA00022989"/>
    </source>
</evidence>
<keyword evidence="7 12" id="KW-0997">Cell inner membrane</keyword>
<protein>
    <recommendedName>
        <fullName evidence="4 12">Heme exporter protein D</fullName>
    </recommendedName>
</protein>
<evidence type="ECO:0000256" key="6">
    <source>
        <dbReference type="ARBA" id="ARBA00022475"/>
    </source>
</evidence>
<dbReference type="EMBL" id="CAJQYY010000015">
    <property type="protein sequence ID" value="CAG4902457.1"/>
    <property type="molecule type" value="Genomic_DNA"/>
</dbReference>
<reference evidence="13 14" key="1">
    <citation type="submission" date="2021-04" db="EMBL/GenBank/DDBJ databases">
        <authorList>
            <person name="Vanwijnsberghe S."/>
        </authorList>
    </citation>
    <scope>NUCLEOTIDE SEQUENCE [LARGE SCALE GENOMIC DNA]</scope>
    <source>
        <strain evidence="13 14">LMG 32171</strain>
    </source>
</reference>
<dbReference type="InterPro" id="IPR007078">
    <property type="entry name" value="Haem_export_protD_CcmD"/>
</dbReference>
<evidence type="ECO:0000256" key="3">
    <source>
        <dbReference type="ARBA" id="ARBA00008741"/>
    </source>
</evidence>
<dbReference type="RefSeq" id="WP_228979162.1">
    <property type="nucleotide sequence ID" value="NZ_CAJQYY010000015.1"/>
</dbReference>
<evidence type="ECO:0000256" key="7">
    <source>
        <dbReference type="ARBA" id="ARBA00022519"/>
    </source>
</evidence>
<comment type="similarity">
    <text evidence="3 12">Belongs to the CcmD/CycX/HelD family.</text>
</comment>
<feature type="transmembrane region" description="Helical" evidence="12">
    <location>
        <begin position="12"/>
        <end position="34"/>
    </location>
</feature>
<keyword evidence="8 12" id="KW-0812">Transmembrane</keyword>
<dbReference type="NCBIfam" id="TIGR03141">
    <property type="entry name" value="cytochro_ccmD"/>
    <property type="match status" value="1"/>
</dbReference>
<evidence type="ECO:0000313" key="13">
    <source>
        <dbReference type="EMBL" id="CAG4902457.1"/>
    </source>
</evidence>
<accession>A0ABN7QK83</accession>
<dbReference type="Proteomes" id="UP000789752">
    <property type="component" value="Unassembled WGS sequence"/>
</dbReference>
<keyword evidence="10 12" id="KW-1133">Transmembrane helix</keyword>
<evidence type="ECO:0000256" key="2">
    <source>
        <dbReference type="ARBA" id="ARBA00004377"/>
    </source>
</evidence>
<evidence type="ECO:0000256" key="9">
    <source>
        <dbReference type="ARBA" id="ARBA00022748"/>
    </source>
</evidence>
<dbReference type="Pfam" id="PF04995">
    <property type="entry name" value="CcmD"/>
    <property type="match status" value="1"/>
</dbReference>
<organism evidence="13 14">
    <name type="scientific">Paraburkholderia gardini</name>
    <dbReference type="NCBI Taxonomy" id="2823469"/>
    <lineage>
        <taxon>Bacteria</taxon>
        <taxon>Pseudomonadati</taxon>
        <taxon>Pseudomonadota</taxon>
        <taxon>Betaproteobacteria</taxon>
        <taxon>Burkholderiales</taxon>
        <taxon>Burkholderiaceae</taxon>
        <taxon>Paraburkholderia</taxon>
    </lineage>
</organism>
<evidence type="ECO:0000256" key="12">
    <source>
        <dbReference type="RuleBase" id="RU363101"/>
    </source>
</evidence>
<gene>
    <name evidence="13" type="ORF">R54767_02856</name>
</gene>